<evidence type="ECO:0000256" key="2">
    <source>
        <dbReference type="ARBA" id="ARBA00022679"/>
    </source>
</evidence>
<dbReference type="SUPFAM" id="SSF53613">
    <property type="entry name" value="Ribokinase-like"/>
    <property type="match status" value="1"/>
</dbReference>
<dbReference type="InterPro" id="IPR002173">
    <property type="entry name" value="Carboh/pur_kinase_PfkB_CS"/>
</dbReference>
<name>A0A370HRR2_9HYPH</name>
<keyword evidence="5" id="KW-0067">ATP-binding</keyword>
<evidence type="ECO:0000256" key="1">
    <source>
        <dbReference type="ARBA" id="ARBA00010688"/>
    </source>
</evidence>
<sequence length="316" mass="33411">MILVCGEALIDLFIGPATSTGLAAEAVAGGSPFNVAVGIGRLGRPAAFLSTLSEDAFGEFLCGRLAAVGVASSYLHRCPNRTTLSVVATSSTGEPQYSFYAPDSADRALTVQDLPSELPLPVNAITAGSYSLGVEPIASAVETLIHREAGSRVISLDPNVRPRVVGDLNLFRERFERLLASATIIKASSEDLEILYPEADPLTIAREWMRRGPSIVIVTRGPNGPLAVFQDKVVERPAPHVDVVDTVGAGDTFHAAFLSWLDAESLLSPARIAALTEQQVGAALDFAAAAAAIVCTRRGADPPTWKEVTTFMKRSK</sequence>
<dbReference type="Gene3D" id="3.40.1190.20">
    <property type="match status" value="1"/>
</dbReference>
<accession>A0A370HRR2</accession>
<dbReference type="PANTHER" id="PTHR43085:SF1">
    <property type="entry name" value="PSEUDOURIDINE KINASE-RELATED"/>
    <property type="match status" value="1"/>
</dbReference>
<proteinExistence type="inferred from homology"/>
<dbReference type="InterPro" id="IPR011611">
    <property type="entry name" value="PfkB_dom"/>
</dbReference>
<keyword evidence="3" id="KW-0547">Nucleotide-binding</keyword>
<keyword evidence="2" id="KW-0808">Transferase</keyword>
<evidence type="ECO:0000256" key="5">
    <source>
        <dbReference type="ARBA" id="ARBA00022840"/>
    </source>
</evidence>
<feature type="domain" description="Carbohydrate kinase PfkB" evidence="6">
    <location>
        <begin position="3"/>
        <end position="304"/>
    </location>
</feature>
<dbReference type="Pfam" id="PF00294">
    <property type="entry name" value="PfkB"/>
    <property type="match status" value="1"/>
</dbReference>
<dbReference type="PROSITE" id="PS00584">
    <property type="entry name" value="PFKB_KINASES_2"/>
    <property type="match status" value="1"/>
</dbReference>
<reference evidence="7 8" key="1">
    <citation type="submission" date="2018-07" db="EMBL/GenBank/DDBJ databases">
        <title>Genomic Encyclopedia of Type Strains, Phase IV (KMG-IV): sequencing the most valuable type-strain genomes for metagenomic binning, comparative biology and taxonomic classification.</title>
        <authorList>
            <person name="Goeker M."/>
        </authorList>
    </citation>
    <scope>NUCLEOTIDE SEQUENCE [LARGE SCALE GENOMIC DNA]</scope>
    <source>
        <strain evidence="7 8">DSM 14364</strain>
    </source>
</reference>
<evidence type="ECO:0000256" key="4">
    <source>
        <dbReference type="ARBA" id="ARBA00022777"/>
    </source>
</evidence>
<dbReference type="PANTHER" id="PTHR43085">
    <property type="entry name" value="HEXOKINASE FAMILY MEMBER"/>
    <property type="match status" value="1"/>
</dbReference>
<dbReference type="InterPro" id="IPR029056">
    <property type="entry name" value="Ribokinase-like"/>
</dbReference>
<dbReference type="AlphaFoldDB" id="A0A370HRR2"/>
<evidence type="ECO:0000259" key="6">
    <source>
        <dbReference type="Pfam" id="PF00294"/>
    </source>
</evidence>
<dbReference type="InterPro" id="IPR050306">
    <property type="entry name" value="PfkB_Carbo_kinase"/>
</dbReference>
<dbReference type="EMBL" id="QQBB01000002">
    <property type="protein sequence ID" value="RDI61232.1"/>
    <property type="molecule type" value="Genomic_DNA"/>
</dbReference>
<protein>
    <submittedName>
        <fullName evidence="7">Fructokinase</fullName>
    </submittedName>
</protein>
<evidence type="ECO:0000256" key="3">
    <source>
        <dbReference type="ARBA" id="ARBA00022741"/>
    </source>
</evidence>
<keyword evidence="4 7" id="KW-0418">Kinase</keyword>
<gene>
    <name evidence="7" type="ORF">DES45_102627</name>
</gene>
<evidence type="ECO:0000313" key="8">
    <source>
        <dbReference type="Proteomes" id="UP000254925"/>
    </source>
</evidence>
<comment type="similarity">
    <text evidence="1">Belongs to the carbohydrate kinase PfkB family.</text>
</comment>
<comment type="caution">
    <text evidence="7">The sequence shown here is derived from an EMBL/GenBank/DDBJ whole genome shotgun (WGS) entry which is preliminary data.</text>
</comment>
<dbReference type="Proteomes" id="UP000254925">
    <property type="component" value="Unassembled WGS sequence"/>
</dbReference>
<keyword evidence="8" id="KW-1185">Reference proteome</keyword>
<dbReference type="OrthoDB" id="9795789at2"/>
<evidence type="ECO:0000313" key="7">
    <source>
        <dbReference type="EMBL" id="RDI61232.1"/>
    </source>
</evidence>
<dbReference type="GO" id="GO:0016301">
    <property type="term" value="F:kinase activity"/>
    <property type="evidence" value="ECO:0007669"/>
    <property type="project" value="UniProtKB-KW"/>
</dbReference>
<dbReference type="GO" id="GO:0005524">
    <property type="term" value="F:ATP binding"/>
    <property type="evidence" value="ECO:0007669"/>
    <property type="project" value="UniProtKB-KW"/>
</dbReference>
<dbReference type="CDD" id="cd01167">
    <property type="entry name" value="bac_FRK"/>
    <property type="match status" value="1"/>
</dbReference>
<dbReference type="RefSeq" id="WP_114769386.1">
    <property type="nucleotide sequence ID" value="NZ_QQBB01000002.1"/>
</dbReference>
<organism evidence="7 8">
    <name type="scientific">Microvirga subterranea</name>
    <dbReference type="NCBI Taxonomy" id="186651"/>
    <lineage>
        <taxon>Bacteria</taxon>
        <taxon>Pseudomonadati</taxon>
        <taxon>Pseudomonadota</taxon>
        <taxon>Alphaproteobacteria</taxon>
        <taxon>Hyphomicrobiales</taxon>
        <taxon>Methylobacteriaceae</taxon>
        <taxon>Microvirga</taxon>
    </lineage>
</organism>